<comment type="caution">
    <text evidence="5">The sequence shown here is derived from an EMBL/GenBank/DDBJ whole genome shotgun (WGS) entry which is preliminary data.</text>
</comment>
<dbReference type="Proteomes" id="UP000663801">
    <property type="component" value="Unassembled WGS sequence"/>
</dbReference>
<keyword evidence="6" id="KW-1185">Reference proteome</keyword>
<dbReference type="EMBL" id="JAERWL010000014">
    <property type="protein sequence ID" value="MBM9478045.1"/>
    <property type="molecule type" value="Genomic_DNA"/>
</dbReference>
<name>A0A938YSG4_9ACTN</name>
<keyword evidence="3" id="KW-0804">Transcription</keyword>
<dbReference type="GO" id="GO:0003677">
    <property type="term" value="F:DNA binding"/>
    <property type="evidence" value="ECO:0007669"/>
    <property type="project" value="UniProtKB-KW"/>
</dbReference>
<keyword evidence="2" id="KW-0238">DNA-binding</keyword>
<evidence type="ECO:0000256" key="2">
    <source>
        <dbReference type="ARBA" id="ARBA00023125"/>
    </source>
</evidence>
<sequence>MTDHPDLLLPEALQAHPDPLGRRIAVAGAADAVVDRLVTAVALGIYVPGQRLPAERDLVGMLQVSRTTVREGLRRMVEAGYLEVRRGRSGGWFVLSGWGPRSAEMVQRSISPDWEHFEALFDARRLIEGLIADTAARRRPAEALPEMFRAAADYRAAPDREASRAADARLHRAVAQASGNAVLVGLSTQMRARVTLNLGAEPYTEQVRATAVTQHEDLVQAVADQDAERARAIAADHFGLTEKLIRDLLTKVGKNST</sequence>
<dbReference type="PANTHER" id="PTHR43537">
    <property type="entry name" value="TRANSCRIPTIONAL REGULATOR, GNTR FAMILY"/>
    <property type="match status" value="1"/>
</dbReference>
<dbReference type="SUPFAM" id="SSF48008">
    <property type="entry name" value="GntR ligand-binding domain-like"/>
    <property type="match status" value="1"/>
</dbReference>
<dbReference type="SUPFAM" id="SSF46785">
    <property type="entry name" value="Winged helix' DNA-binding domain"/>
    <property type="match status" value="1"/>
</dbReference>
<dbReference type="InterPro" id="IPR000524">
    <property type="entry name" value="Tscrpt_reg_HTH_GntR"/>
</dbReference>
<dbReference type="InterPro" id="IPR008920">
    <property type="entry name" value="TF_FadR/GntR_C"/>
</dbReference>
<organism evidence="5 6">
    <name type="scientific">Nakamurella flavida</name>
    <dbReference type="NCBI Taxonomy" id="363630"/>
    <lineage>
        <taxon>Bacteria</taxon>
        <taxon>Bacillati</taxon>
        <taxon>Actinomycetota</taxon>
        <taxon>Actinomycetes</taxon>
        <taxon>Nakamurellales</taxon>
        <taxon>Nakamurellaceae</taxon>
        <taxon>Nakamurella</taxon>
    </lineage>
</organism>
<evidence type="ECO:0000259" key="4">
    <source>
        <dbReference type="PROSITE" id="PS50949"/>
    </source>
</evidence>
<dbReference type="InterPro" id="IPR036388">
    <property type="entry name" value="WH-like_DNA-bd_sf"/>
</dbReference>
<dbReference type="SMART" id="SM00345">
    <property type="entry name" value="HTH_GNTR"/>
    <property type="match status" value="1"/>
</dbReference>
<dbReference type="Gene3D" id="1.20.120.530">
    <property type="entry name" value="GntR ligand-binding domain-like"/>
    <property type="match status" value="1"/>
</dbReference>
<dbReference type="RefSeq" id="WP_205258161.1">
    <property type="nucleotide sequence ID" value="NZ_BAAAPV010000002.1"/>
</dbReference>
<dbReference type="InterPro" id="IPR036390">
    <property type="entry name" value="WH_DNA-bd_sf"/>
</dbReference>
<evidence type="ECO:0000256" key="1">
    <source>
        <dbReference type="ARBA" id="ARBA00023015"/>
    </source>
</evidence>
<gene>
    <name evidence="5" type="ORF">JL107_16470</name>
</gene>
<dbReference type="Pfam" id="PF00392">
    <property type="entry name" value="GntR"/>
    <property type="match status" value="1"/>
</dbReference>
<dbReference type="Pfam" id="PF07729">
    <property type="entry name" value="FCD"/>
    <property type="match status" value="1"/>
</dbReference>
<dbReference type="AlphaFoldDB" id="A0A938YSG4"/>
<dbReference type="PANTHER" id="PTHR43537:SF24">
    <property type="entry name" value="GLUCONATE OPERON TRANSCRIPTIONAL REPRESSOR"/>
    <property type="match status" value="1"/>
</dbReference>
<keyword evidence="1" id="KW-0805">Transcription regulation</keyword>
<evidence type="ECO:0000256" key="3">
    <source>
        <dbReference type="ARBA" id="ARBA00023163"/>
    </source>
</evidence>
<reference evidence="5" key="1">
    <citation type="submission" date="2021-01" db="EMBL/GenBank/DDBJ databases">
        <title>KCTC 19127 draft genome.</title>
        <authorList>
            <person name="An D."/>
        </authorList>
    </citation>
    <scope>NUCLEOTIDE SEQUENCE</scope>
    <source>
        <strain evidence="5">KCTC 19127</strain>
    </source>
</reference>
<evidence type="ECO:0000313" key="6">
    <source>
        <dbReference type="Proteomes" id="UP000663801"/>
    </source>
</evidence>
<proteinExistence type="predicted"/>
<dbReference type="CDD" id="cd07377">
    <property type="entry name" value="WHTH_GntR"/>
    <property type="match status" value="1"/>
</dbReference>
<dbReference type="PROSITE" id="PS50949">
    <property type="entry name" value="HTH_GNTR"/>
    <property type="match status" value="1"/>
</dbReference>
<feature type="domain" description="HTH gntR-type" evidence="4">
    <location>
        <begin position="27"/>
        <end position="97"/>
    </location>
</feature>
<dbReference type="Gene3D" id="1.10.10.10">
    <property type="entry name" value="Winged helix-like DNA-binding domain superfamily/Winged helix DNA-binding domain"/>
    <property type="match status" value="1"/>
</dbReference>
<accession>A0A938YSG4</accession>
<dbReference type="GO" id="GO:0003700">
    <property type="term" value="F:DNA-binding transcription factor activity"/>
    <property type="evidence" value="ECO:0007669"/>
    <property type="project" value="InterPro"/>
</dbReference>
<dbReference type="InterPro" id="IPR011711">
    <property type="entry name" value="GntR_C"/>
</dbReference>
<dbReference type="SMART" id="SM00895">
    <property type="entry name" value="FCD"/>
    <property type="match status" value="1"/>
</dbReference>
<evidence type="ECO:0000313" key="5">
    <source>
        <dbReference type="EMBL" id="MBM9478045.1"/>
    </source>
</evidence>
<dbReference type="PRINTS" id="PR00035">
    <property type="entry name" value="HTHGNTR"/>
</dbReference>
<protein>
    <submittedName>
        <fullName evidence="5">FadR family transcriptional regulator</fullName>
    </submittedName>
</protein>